<keyword evidence="2 6" id="KW-0378">Hydrolase</keyword>
<proteinExistence type="inferred from homology"/>
<feature type="active site" description="Nucleophile" evidence="4">
    <location>
        <position position="364"/>
    </location>
</feature>
<evidence type="ECO:0000313" key="6">
    <source>
        <dbReference type="EMBL" id="EFW06027.1"/>
    </source>
</evidence>
<dbReference type="HOGENOM" id="CLU_001859_0_1_9"/>
<dbReference type="FunFam" id="3.20.20.80:FF:000004">
    <property type="entry name" value="Beta-glucosidase 6-phospho-beta-glucosidase"/>
    <property type="match status" value="1"/>
</dbReference>
<evidence type="ECO:0000256" key="5">
    <source>
        <dbReference type="RuleBase" id="RU003690"/>
    </source>
</evidence>
<dbReference type="GO" id="GO:0008422">
    <property type="term" value="F:beta-glucosidase activity"/>
    <property type="evidence" value="ECO:0007669"/>
    <property type="project" value="TreeGrafter"/>
</dbReference>
<dbReference type="RefSeq" id="WP_008787782.1">
    <property type="nucleotide sequence ID" value="NZ_AKCB01000001.1"/>
</dbReference>
<dbReference type="PROSITE" id="PS00572">
    <property type="entry name" value="GLYCOSYL_HYDROL_F1_1"/>
    <property type="match status" value="1"/>
</dbReference>
<dbReference type="EMBL" id="ADKX01000009">
    <property type="protein sequence ID" value="EFW06027.1"/>
    <property type="molecule type" value="Genomic_DNA"/>
</dbReference>
<keyword evidence="3" id="KW-0326">Glycosidase</keyword>
<sequence>MTKKLPETFMWGSSTNAQQFEGAWNEDGKGVSISDTRVLKNGYSNFHIASDHYHHLEEDLDLYQEMGFTIYRFSIAWTRIYPTGEEEQPNEKGLAFYDCMVDGLIKRGITPVATLYAYDLPQTLLDKYRGFLDRRVIDLYIKYVSTIFKHFKGRIKYYTPFNEPNLFHLDQEYIMGNNDLTEQETWQIEHHLTLAYARCVHTCHEIDPDAKIGPNCATGVVYPATCNPQDVRMALKQMYMTNWAYLDVYCRGKYPQYFINYLEELNCLPHMEPGDEELIASVKPDLISTTYYSTSVARAGESGAPLKMAPAPKEVQEALVQYRTGDLNPYCDETEWGWIIDPDGFYYQLMEIYHRYQLPILILENGMGATEELDENNQIHDDYRIDYLARHIECMKEAVADGVDLLGYLTWSAHDLHSTREGFVKRYGFIYVDRYEHTIKSMKRYPKKSFYWYKKVIASHGEDLANNIEYEK</sequence>
<dbReference type="GeneID" id="78228923"/>
<dbReference type="InterPro" id="IPR018120">
    <property type="entry name" value="Glyco_hydro_1_AS"/>
</dbReference>
<protein>
    <submittedName>
        <fullName evidence="6">Glycosyl hydrolase</fullName>
    </submittedName>
</protein>
<keyword evidence="7" id="KW-1185">Reference proteome</keyword>
<evidence type="ECO:0000256" key="1">
    <source>
        <dbReference type="ARBA" id="ARBA00010838"/>
    </source>
</evidence>
<gene>
    <name evidence="6" type="ORF">HMPREF9488_00666</name>
</gene>
<dbReference type="InterPro" id="IPR001360">
    <property type="entry name" value="Glyco_hydro_1"/>
</dbReference>
<dbReference type="GO" id="GO:0016052">
    <property type="term" value="P:carbohydrate catabolic process"/>
    <property type="evidence" value="ECO:0007669"/>
    <property type="project" value="TreeGrafter"/>
</dbReference>
<evidence type="ECO:0000256" key="2">
    <source>
        <dbReference type="ARBA" id="ARBA00022801"/>
    </source>
</evidence>
<comment type="caution">
    <text evidence="6">The sequence shown here is derived from an EMBL/GenBank/DDBJ whole genome shotgun (WGS) entry which is preliminary data.</text>
</comment>
<organism evidence="6 7">
    <name type="scientific">Coprobacillus cateniformis</name>
    <dbReference type="NCBI Taxonomy" id="100884"/>
    <lineage>
        <taxon>Bacteria</taxon>
        <taxon>Bacillati</taxon>
        <taxon>Bacillota</taxon>
        <taxon>Erysipelotrichia</taxon>
        <taxon>Erysipelotrichales</taxon>
        <taxon>Coprobacillaceae</taxon>
        <taxon>Coprobacillus</taxon>
    </lineage>
</organism>
<dbReference type="PANTHER" id="PTHR10353">
    <property type="entry name" value="GLYCOSYL HYDROLASE"/>
    <property type="match status" value="1"/>
</dbReference>
<dbReference type="SUPFAM" id="SSF51445">
    <property type="entry name" value="(Trans)glycosidases"/>
    <property type="match status" value="1"/>
</dbReference>
<dbReference type="eggNOG" id="COG2723">
    <property type="taxonomic scope" value="Bacteria"/>
</dbReference>
<dbReference type="PRINTS" id="PR00131">
    <property type="entry name" value="GLHYDRLASE1"/>
</dbReference>
<evidence type="ECO:0000256" key="3">
    <source>
        <dbReference type="ARBA" id="ARBA00023295"/>
    </source>
</evidence>
<dbReference type="Pfam" id="PF00232">
    <property type="entry name" value="Glyco_hydro_1"/>
    <property type="match status" value="1"/>
</dbReference>
<dbReference type="OrthoDB" id="1688691at2"/>
<dbReference type="STRING" id="100884.GCA_000269565_01041"/>
<dbReference type="Proteomes" id="UP000003157">
    <property type="component" value="Unassembled WGS sequence"/>
</dbReference>
<evidence type="ECO:0000256" key="4">
    <source>
        <dbReference type="PROSITE-ProRule" id="PRU10055"/>
    </source>
</evidence>
<comment type="similarity">
    <text evidence="1 5">Belongs to the glycosyl hydrolase 1 family.</text>
</comment>
<dbReference type="PANTHER" id="PTHR10353:SF122">
    <property type="entry name" value="6-PHOSPHO-BETA-GLUCOSIDASE ASCB-RELATED"/>
    <property type="match status" value="1"/>
</dbReference>
<evidence type="ECO:0000313" key="7">
    <source>
        <dbReference type="Proteomes" id="UP000003157"/>
    </source>
</evidence>
<dbReference type="InterPro" id="IPR017853">
    <property type="entry name" value="GH"/>
</dbReference>
<accession>E7G7F2</accession>
<dbReference type="AlphaFoldDB" id="E7G7F2"/>
<name>E7G7F2_9FIRM</name>
<dbReference type="GO" id="GO:0005829">
    <property type="term" value="C:cytosol"/>
    <property type="evidence" value="ECO:0007669"/>
    <property type="project" value="TreeGrafter"/>
</dbReference>
<dbReference type="Gene3D" id="3.20.20.80">
    <property type="entry name" value="Glycosidases"/>
    <property type="match status" value="1"/>
</dbReference>
<reference evidence="6 7" key="1">
    <citation type="submission" date="2010-12" db="EMBL/GenBank/DDBJ databases">
        <title>The Genome Sequence of Coprobacillus sp. strain 29_1.</title>
        <authorList>
            <consortium name="The Broad Institute Genome Sequencing Platform"/>
            <person name="Earl A."/>
            <person name="Ward D."/>
            <person name="Feldgarden M."/>
            <person name="Gevers D."/>
            <person name="Daigneault M."/>
            <person name="Sibley C.D."/>
            <person name="White A."/>
            <person name="Strauss J."/>
            <person name="Allen-Vercoe E."/>
            <person name="Young S.K."/>
            <person name="Zeng Q."/>
            <person name="Gargeya S."/>
            <person name="Fitzgerald M."/>
            <person name="Haas B."/>
            <person name="Abouelleil A."/>
            <person name="Alvarado L."/>
            <person name="Arachchi H.M."/>
            <person name="Berlin A."/>
            <person name="Brown A."/>
            <person name="Chapman S.B."/>
            <person name="Chen Z."/>
            <person name="Dunbar C."/>
            <person name="Freedman E."/>
            <person name="Gearin G."/>
            <person name="Gellesch M."/>
            <person name="Goldberg J."/>
            <person name="Griggs A."/>
            <person name="Gujja S."/>
            <person name="Heilman E."/>
            <person name="Heiman D."/>
            <person name="Howarth C."/>
            <person name="Larson L."/>
            <person name="Lui A."/>
            <person name="MacDonald P.J.P."/>
            <person name="Mehta T."/>
            <person name="Montmayeur A."/>
            <person name="Murphy C."/>
            <person name="Neiman D."/>
            <person name="Pearson M."/>
            <person name="Priest M."/>
            <person name="Roberts A."/>
            <person name="Saif S."/>
            <person name="Shea T."/>
            <person name="Shenoy N."/>
            <person name="Sisk P."/>
            <person name="Stolte C."/>
            <person name="Sykes S."/>
            <person name="White J."/>
            <person name="Yandava C."/>
            <person name="Nusbaum C."/>
            <person name="Birren B."/>
        </authorList>
    </citation>
    <scope>NUCLEOTIDE SEQUENCE [LARGE SCALE GENOMIC DNA]</scope>
    <source>
        <strain evidence="6 7">29_1</strain>
    </source>
</reference>